<dbReference type="Pfam" id="PF21534">
    <property type="entry name" value="Rost"/>
    <property type="match status" value="3"/>
</dbReference>
<feature type="transmembrane region" description="Helical" evidence="2">
    <location>
        <begin position="301"/>
        <end position="322"/>
    </location>
</feature>
<keyword evidence="2" id="KW-0812">Transmembrane</keyword>
<dbReference type="Proteomes" id="UP001159427">
    <property type="component" value="Unassembled WGS sequence"/>
</dbReference>
<accession>A0ABN8RHX7</accession>
<feature type="transmembrane region" description="Helical" evidence="2">
    <location>
        <begin position="608"/>
        <end position="635"/>
    </location>
</feature>
<gene>
    <name evidence="3" type="ORF">PEVE_00010927</name>
</gene>
<proteinExistence type="predicted"/>
<keyword evidence="4" id="KW-1185">Reference proteome</keyword>
<feature type="transmembrane region" description="Helical" evidence="2">
    <location>
        <begin position="824"/>
        <end position="849"/>
    </location>
</feature>
<organism evidence="3 4">
    <name type="scientific">Porites evermanni</name>
    <dbReference type="NCBI Taxonomy" id="104178"/>
    <lineage>
        <taxon>Eukaryota</taxon>
        <taxon>Metazoa</taxon>
        <taxon>Cnidaria</taxon>
        <taxon>Anthozoa</taxon>
        <taxon>Hexacorallia</taxon>
        <taxon>Scleractinia</taxon>
        <taxon>Fungiina</taxon>
        <taxon>Poritidae</taxon>
        <taxon>Porites</taxon>
    </lineage>
</organism>
<feature type="transmembrane region" description="Helical" evidence="2">
    <location>
        <begin position="718"/>
        <end position="736"/>
    </location>
</feature>
<evidence type="ECO:0000313" key="3">
    <source>
        <dbReference type="EMBL" id="CAH3176932.1"/>
    </source>
</evidence>
<feature type="compositionally biased region" description="Basic and acidic residues" evidence="1">
    <location>
        <begin position="665"/>
        <end position="694"/>
    </location>
</feature>
<name>A0ABN8RHX7_9CNID</name>
<dbReference type="PANTHER" id="PTHR12242:SF49">
    <property type="entry name" value="HEADBUTT, ISOFORM E"/>
    <property type="match status" value="1"/>
</dbReference>
<feature type="transmembrane region" description="Helical" evidence="2">
    <location>
        <begin position="404"/>
        <end position="426"/>
    </location>
</feature>
<feature type="transmembrane region" description="Helical" evidence="2">
    <location>
        <begin position="460"/>
        <end position="482"/>
    </location>
</feature>
<reference evidence="3 4" key="1">
    <citation type="submission" date="2022-05" db="EMBL/GenBank/DDBJ databases">
        <authorList>
            <consortium name="Genoscope - CEA"/>
            <person name="William W."/>
        </authorList>
    </citation>
    <scope>NUCLEOTIDE SEQUENCE [LARGE SCALE GENOMIC DNA]</scope>
</reference>
<dbReference type="PANTHER" id="PTHR12242">
    <property type="entry name" value="OS02G0130600 PROTEIN-RELATED"/>
    <property type="match status" value="1"/>
</dbReference>
<dbReference type="EMBL" id="CALNXI010001782">
    <property type="protein sequence ID" value="CAH3176932.1"/>
    <property type="molecule type" value="Genomic_DNA"/>
</dbReference>
<keyword evidence="2" id="KW-1133">Transmembrane helix</keyword>
<sequence length="859" mass="99000">KILLIHLLNIFFLQWLPLPAVAGYRILVALYCVSWIIYSIILDNTWKWLIFLTDWTFLCVTTYFTCSSVISVIYWIHIRHQRVNDCCTSSDCLPVERSDISNKEQISNSQYTTPRQSASDTNESSLLEEEYYDAFEDTENISPAERTTESNTARHSSHVYACLQGLNYPQKWYHKVSWAFYIIAANNSLLVTVVYWSLLYSGFHIREADVAFHLLNSVFMLIETCLSSIPVQLLHIVYAVLYGVVYFLFSVVYWLLGGTTNGNKYIYPILDYESKPAKAAVVIVLYGFIGLPWFPDVGVTIYRCVFAGYCLGWIIYSGFHLSNGDEKWFIYLTNWSFAFLTLYFILAFVVCVFNHIRDTPNETAPVQMTTAKSDGSSGISIEVANDQGLNYEQPAAKMAWYHKALWVIFIIAANAAILVTLLYWTLIFTGKTSGLDISTHLINSLFIVADVMLSETPVRFLHFLYAWIYGACYVLMTVIFWASNGTNALGDPYIYSYIDYDESPALSSGIVQRLRIRVGPPYIREIKIHIYVKREFFDRRMWRTELQEVKEEFQLVQFRLLYPNAGDFAETPWFGVPVILVYRLLVAVYCSAWLIYSGFHPSNGHEKWFIYLTNWSFLFVTVYFVFATLITAFYYREECRQGEYEMGSPEPVPLKYRTAGLSRSSDIDSRAGKSREEMNASRDKTDAREKVQSHEDVKVSINPLEVMQEIPMTRFHEALWVIYNIAANTALLITVTNSDYKGYSYDGLIITTQILNTVFILTETLLGTVPVRLFHVIYPMLFSTVYVMVTVVYWACNGTNTSGKPYIYSAIDYSENPRGSVGTVLGFVFVGHPLAQLVLFIVFRVRYWLRRKFSKKLIW</sequence>
<feature type="transmembrane region" description="Helical" evidence="2">
    <location>
        <begin position="210"/>
        <end position="229"/>
    </location>
</feature>
<feature type="region of interest" description="Disordered" evidence="1">
    <location>
        <begin position="661"/>
        <end position="694"/>
    </location>
</feature>
<keyword evidence="2" id="KW-0472">Membrane</keyword>
<feature type="transmembrane region" description="Helical" evidence="2">
    <location>
        <begin position="573"/>
        <end position="596"/>
    </location>
</feature>
<evidence type="ECO:0000256" key="2">
    <source>
        <dbReference type="SAM" id="Phobius"/>
    </source>
</evidence>
<evidence type="ECO:0000256" key="1">
    <source>
        <dbReference type="SAM" id="MobiDB-lite"/>
    </source>
</evidence>
<feature type="transmembrane region" description="Helical" evidence="2">
    <location>
        <begin position="48"/>
        <end position="76"/>
    </location>
</feature>
<dbReference type="InterPro" id="IPR049352">
    <property type="entry name" value="Rost"/>
</dbReference>
<feature type="transmembrane region" description="Helical" evidence="2">
    <location>
        <begin position="178"/>
        <end position="198"/>
    </location>
</feature>
<feature type="transmembrane region" description="Helical" evidence="2">
    <location>
        <begin position="236"/>
        <end position="256"/>
    </location>
</feature>
<feature type="transmembrane region" description="Helical" evidence="2">
    <location>
        <begin position="21"/>
        <end position="42"/>
    </location>
</feature>
<feature type="transmembrane region" description="Helical" evidence="2">
    <location>
        <begin position="328"/>
        <end position="353"/>
    </location>
</feature>
<feature type="transmembrane region" description="Helical" evidence="2">
    <location>
        <begin position="276"/>
        <end position="294"/>
    </location>
</feature>
<evidence type="ECO:0000313" key="4">
    <source>
        <dbReference type="Proteomes" id="UP001159427"/>
    </source>
</evidence>
<feature type="transmembrane region" description="Helical" evidence="2">
    <location>
        <begin position="748"/>
        <end position="769"/>
    </location>
</feature>
<protein>
    <submittedName>
        <fullName evidence="3">Uncharacterized protein</fullName>
    </submittedName>
</protein>
<comment type="caution">
    <text evidence="3">The sequence shown here is derived from an EMBL/GenBank/DDBJ whole genome shotgun (WGS) entry which is preliminary data.</text>
</comment>
<feature type="non-terminal residue" evidence="3">
    <location>
        <position position="1"/>
    </location>
</feature>
<feature type="transmembrane region" description="Helical" evidence="2">
    <location>
        <begin position="776"/>
        <end position="795"/>
    </location>
</feature>